<dbReference type="PATRIC" id="fig|1710896.3.peg.4470"/>
<dbReference type="GO" id="GO:0016787">
    <property type="term" value="F:hydrolase activity"/>
    <property type="evidence" value="ECO:0007669"/>
    <property type="project" value="UniProtKB-KW"/>
</dbReference>
<evidence type="ECO:0000256" key="8">
    <source>
        <dbReference type="HAMAP-Rule" id="MF_00265"/>
    </source>
</evidence>
<dbReference type="InterPro" id="IPR022907">
    <property type="entry name" value="VapC_family"/>
</dbReference>
<dbReference type="GO" id="GO:0000287">
    <property type="term" value="F:magnesium ion binding"/>
    <property type="evidence" value="ECO:0007669"/>
    <property type="project" value="UniProtKB-UniRule"/>
</dbReference>
<keyword evidence="3 8" id="KW-0540">Nuclease</keyword>
<keyword evidence="8" id="KW-0800">Toxin</keyword>
<protein>
    <recommendedName>
        <fullName evidence="8">Ribonuclease VapC</fullName>
        <shortName evidence="8">RNase VapC</shortName>
        <ecNumber evidence="8">3.1.-.-</ecNumber>
    </recommendedName>
    <alternativeName>
        <fullName evidence="8">Toxin VapC</fullName>
    </alternativeName>
</protein>
<comment type="function">
    <text evidence="8">Toxic component of a toxin-antitoxin (TA) system. An RNase.</text>
</comment>
<evidence type="ECO:0000313" key="11">
    <source>
        <dbReference type="Proteomes" id="UP000092093"/>
    </source>
</evidence>
<evidence type="ECO:0000256" key="3">
    <source>
        <dbReference type="ARBA" id="ARBA00022722"/>
    </source>
</evidence>
<proteinExistence type="inferred from homology"/>
<dbReference type="SUPFAM" id="SSF88723">
    <property type="entry name" value="PIN domain-like"/>
    <property type="match status" value="1"/>
</dbReference>
<dbReference type="PANTHER" id="PTHR33653:SF1">
    <property type="entry name" value="RIBONUCLEASE VAPC2"/>
    <property type="match status" value="1"/>
</dbReference>
<comment type="cofactor">
    <cofactor evidence="1 8">
        <name>Mg(2+)</name>
        <dbReference type="ChEBI" id="CHEBI:18420"/>
    </cofactor>
</comment>
<dbReference type="EC" id="3.1.-.-" evidence="8"/>
<accession>A0A1B7WYH1</accession>
<dbReference type="Proteomes" id="UP000092093">
    <property type="component" value="Unassembled WGS sequence"/>
</dbReference>
<evidence type="ECO:0000259" key="9">
    <source>
        <dbReference type="Pfam" id="PF01850"/>
    </source>
</evidence>
<dbReference type="HAMAP" id="MF_00265">
    <property type="entry name" value="VapC_Nob1"/>
    <property type="match status" value="1"/>
</dbReference>
<dbReference type="GO" id="GO:0090729">
    <property type="term" value="F:toxin activity"/>
    <property type="evidence" value="ECO:0007669"/>
    <property type="project" value="UniProtKB-KW"/>
</dbReference>
<evidence type="ECO:0000256" key="5">
    <source>
        <dbReference type="ARBA" id="ARBA00022801"/>
    </source>
</evidence>
<evidence type="ECO:0000256" key="7">
    <source>
        <dbReference type="ARBA" id="ARBA00038093"/>
    </source>
</evidence>
<dbReference type="CDD" id="cd18745">
    <property type="entry name" value="PIN_VapC4-5_FitB-like"/>
    <property type="match status" value="1"/>
</dbReference>
<organism evidence="10 11">
    <name type="scientific">Aphanizomenon flos-aquae WA102</name>
    <dbReference type="NCBI Taxonomy" id="1710896"/>
    <lineage>
        <taxon>Bacteria</taxon>
        <taxon>Bacillati</taxon>
        <taxon>Cyanobacteriota</taxon>
        <taxon>Cyanophyceae</taxon>
        <taxon>Nostocales</taxon>
        <taxon>Aphanizomenonaceae</taxon>
        <taxon>Aphanizomenon</taxon>
    </lineage>
</organism>
<evidence type="ECO:0000256" key="2">
    <source>
        <dbReference type="ARBA" id="ARBA00022649"/>
    </source>
</evidence>
<feature type="binding site" evidence="8">
    <location>
        <position position="6"/>
    </location>
    <ligand>
        <name>Mg(2+)</name>
        <dbReference type="ChEBI" id="CHEBI:18420"/>
    </ligand>
</feature>
<dbReference type="EMBL" id="LJOW01000124">
    <property type="protein sequence ID" value="OBQ42158.1"/>
    <property type="molecule type" value="Genomic_DNA"/>
</dbReference>
<reference evidence="10 11" key="1">
    <citation type="submission" date="2015-09" db="EMBL/GenBank/DDBJ databases">
        <title>Aphanizomenon flos-aquae WA102.</title>
        <authorList>
            <person name="Driscoll C."/>
        </authorList>
    </citation>
    <scope>NUCLEOTIDE SEQUENCE [LARGE SCALE GENOMIC DNA]</scope>
    <source>
        <strain evidence="10">WA102</strain>
    </source>
</reference>
<dbReference type="Pfam" id="PF01850">
    <property type="entry name" value="PIN"/>
    <property type="match status" value="1"/>
</dbReference>
<evidence type="ECO:0000256" key="6">
    <source>
        <dbReference type="ARBA" id="ARBA00022842"/>
    </source>
</evidence>
<sequence>MAYLLDTNACIQILNSKNSPVTQRLLSIPVKEIYICTVVYSELYYGAYKSSNTNRNLSHLENLLAEFTDLPLDRKAAKIAGQVRARLDSLGTPIGLNDLLIAAIALANDLTLVTHNTREFNRIEGLKYEDWE</sequence>
<dbReference type="GO" id="GO:0004540">
    <property type="term" value="F:RNA nuclease activity"/>
    <property type="evidence" value="ECO:0007669"/>
    <property type="project" value="InterPro"/>
</dbReference>
<feature type="binding site" evidence="8">
    <location>
        <position position="98"/>
    </location>
    <ligand>
        <name>Mg(2+)</name>
        <dbReference type="ChEBI" id="CHEBI:18420"/>
    </ligand>
</feature>
<name>A0A1B7WYH1_APHFL</name>
<keyword evidence="2 8" id="KW-1277">Toxin-antitoxin system</keyword>
<evidence type="ECO:0000313" key="10">
    <source>
        <dbReference type="EMBL" id="OBQ42158.1"/>
    </source>
</evidence>
<comment type="caution">
    <text evidence="10">The sequence shown here is derived from an EMBL/GenBank/DDBJ whole genome shotgun (WGS) entry which is preliminary data.</text>
</comment>
<dbReference type="PANTHER" id="PTHR33653">
    <property type="entry name" value="RIBONUCLEASE VAPC2"/>
    <property type="match status" value="1"/>
</dbReference>
<dbReference type="AlphaFoldDB" id="A0A1B7WYH1"/>
<keyword evidence="5 8" id="KW-0378">Hydrolase</keyword>
<evidence type="ECO:0000256" key="1">
    <source>
        <dbReference type="ARBA" id="ARBA00001946"/>
    </source>
</evidence>
<evidence type="ECO:0000256" key="4">
    <source>
        <dbReference type="ARBA" id="ARBA00022723"/>
    </source>
</evidence>
<keyword evidence="6 8" id="KW-0460">Magnesium</keyword>
<dbReference type="InterPro" id="IPR050556">
    <property type="entry name" value="Type_II_TA_system_RNase"/>
</dbReference>
<gene>
    <name evidence="8" type="primary">vapC</name>
    <name evidence="10" type="ORF">AN484_19380</name>
</gene>
<dbReference type="InterPro" id="IPR029060">
    <property type="entry name" value="PIN-like_dom_sf"/>
</dbReference>
<feature type="domain" description="PIN" evidence="9">
    <location>
        <begin position="3"/>
        <end position="124"/>
    </location>
</feature>
<dbReference type="InterPro" id="IPR002716">
    <property type="entry name" value="PIN_dom"/>
</dbReference>
<dbReference type="Gene3D" id="3.40.50.1010">
    <property type="entry name" value="5'-nuclease"/>
    <property type="match status" value="1"/>
</dbReference>
<keyword evidence="4 8" id="KW-0479">Metal-binding</keyword>
<comment type="similarity">
    <text evidence="7 8">Belongs to the PINc/VapC protein family.</text>
</comment>